<dbReference type="CDD" id="cd00093">
    <property type="entry name" value="HTH_XRE"/>
    <property type="match status" value="1"/>
</dbReference>
<accession>A0ABV9JGW7</accession>
<dbReference type="EMBL" id="JBHSGB010000002">
    <property type="protein sequence ID" value="MFC4653955.1"/>
    <property type="molecule type" value="Genomic_DNA"/>
</dbReference>
<evidence type="ECO:0000256" key="1">
    <source>
        <dbReference type="ARBA" id="ARBA00023125"/>
    </source>
</evidence>
<dbReference type="SMART" id="SM00530">
    <property type="entry name" value="HTH_XRE"/>
    <property type="match status" value="1"/>
</dbReference>
<sequence length="77" mass="8635">MSQDAFLQFGARVRELRLARELSQDRLAELTELDRTYISGIERGKRNPSLKNILKIAHALQVEPSSLFLTPVVQGAA</sequence>
<evidence type="ECO:0000259" key="2">
    <source>
        <dbReference type="PROSITE" id="PS50943"/>
    </source>
</evidence>
<comment type="caution">
    <text evidence="3">The sequence shown here is derived from an EMBL/GenBank/DDBJ whole genome shotgun (WGS) entry which is preliminary data.</text>
</comment>
<dbReference type="Gene3D" id="1.10.260.40">
    <property type="entry name" value="lambda repressor-like DNA-binding domains"/>
    <property type="match status" value="1"/>
</dbReference>
<dbReference type="Pfam" id="PF01381">
    <property type="entry name" value="HTH_3"/>
    <property type="match status" value="1"/>
</dbReference>
<name>A0ABV9JGW7_9GAMM</name>
<keyword evidence="1" id="KW-0238">DNA-binding</keyword>
<reference evidence="4" key="1">
    <citation type="journal article" date="2019" name="Int. J. Syst. Evol. Microbiol.">
        <title>The Global Catalogue of Microorganisms (GCM) 10K type strain sequencing project: providing services to taxonomists for standard genome sequencing and annotation.</title>
        <authorList>
            <consortium name="The Broad Institute Genomics Platform"/>
            <consortium name="The Broad Institute Genome Sequencing Center for Infectious Disease"/>
            <person name="Wu L."/>
            <person name="Ma J."/>
        </authorList>
    </citation>
    <scope>NUCLEOTIDE SEQUENCE [LARGE SCALE GENOMIC DNA]</scope>
    <source>
        <strain evidence="4">DT28</strain>
    </source>
</reference>
<dbReference type="PROSITE" id="PS50943">
    <property type="entry name" value="HTH_CROC1"/>
    <property type="match status" value="1"/>
</dbReference>
<gene>
    <name evidence="3" type="ORF">ACFO3I_02830</name>
</gene>
<dbReference type="InterPro" id="IPR001387">
    <property type="entry name" value="Cro/C1-type_HTH"/>
</dbReference>
<proteinExistence type="predicted"/>
<feature type="domain" description="HTH cro/C1-type" evidence="2">
    <location>
        <begin position="13"/>
        <end position="67"/>
    </location>
</feature>
<evidence type="ECO:0000313" key="3">
    <source>
        <dbReference type="EMBL" id="MFC4653955.1"/>
    </source>
</evidence>
<evidence type="ECO:0000313" key="4">
    <source>
        <dbReference type="Proteomes" id="UP001595962"/>
    </source>
</evidence>
<dbReference type="RefSeq" id="WP_377331574.1">
    <property type="nucleotide sequence ID" value="NZ_JBHSGB010000002.1"/>
</dbReference>
<organism evidence="3 4">
    <name type="scientific">Rheinheimera marina</name>
    <dbReference type="NCBI Taxonomy" id="1774958"/>
    <lineage>
        <taxon>Bacteria</taxon>
        <taxon>Pseudomonadati</taxon>
        <taxon>Pseudomonadota</taxon>
        <taxon>Gammaproteobacteria</taxon>
        <taxon>Chromatiales</taxon>
        <taxon>Chromatiaceae</taxon>
        <taxon>Rheinheimera</taxon>
    </lineage>
</organism>
<dbReference type="PANTHER" id="PTHR46797">
    <property type="entry name" value="HTH-TYPE TRANSCRIPTIONAL REGULATOR"/>
    <property type="match status" value="1"/>
</dbReference>
<dbReference type="SUPFAM" id="SSF47413">
    <property type="entry name" value="lambda repressor-like DNA-binding domains"/>
    <property type="match status" value="1"/>
</dbReference>
<dbReference type="InterPro" id="IPR050807">
    <property type="entry name" value="TransReg_Diox_bact_type"/>
</dbReference>
<dbReference type="Proteomes" id="UP001595962">
    <property type="component" value="Unassembled WGS sequence"/>
</dbReference>
<protein>
    <submittedName>
        <fullName evidence="3">Helix-turn-helix domain-containing protein</fullName>
    </submittedName>
</protein>
<dbReference type="PANTHER" id="PTHR46797:SF1">
    <property type="entry name" value="METHYLPHOSPHONATE SYNTHASE"/>
    <property type="match status" value="1"/>
</dbReference>
<dbReference type="InterPro" id="IPR010982">
    <property type="entry name" value="Lambda_DNA-bd_dom_sf"/>
</dbReference>
<keyword evidence="4" id="KW-1185">Reference proteome</keyword>